<reference evidence="2" key="1">
    <citation type="submission" date="2019-12" db="UniProtKB">
        <authorList>
            <consortium name="WormBaseParasite"/>
        </authorList>
    </citation>
    <scope>IDENTIFICATION</scope>
</reference>
<organism evidence="1 2">
    <name type="scientific">Trichuris muris</name>
    <name type="common">Mouse whipworm</name>
    <dbReference type="NCBI Taxonomy" id="70415"/>
    <lineage>
        <taxon>Eukaryota</taxon>
        <taxon>Metazoa</taxon>
        <taxon>Ecdysozoa</taxon>
        <taxon>Nematoda</taxon>
        <taxon>Enoplea</taxon>
        <taxon>Dorylaimia</taxon>
        <taxon>Trichinellida</taxon>
        <taxon>Trichuridae</taxon>
        <taxon>Trichuris</taxon>
    </lineage>
</organism>
<proteinExistence type="predicted"/>
<evidence type="ECO:0000313" key="1">
    <source>
        <dbReference type="Proteomes" id="UP000046395"/>
    </source>
</evidence>
<dbReference type="Proteomes" id="UP000046395">
    <property type="component" value="Unassembled WGS sequence"/>
</dbReference>
<accession>A0A5S6QI84</accession>
<name>A0A5S6QI84_TRIMR</name>
<evidence type="ECO:0000313" key="2">
    <source>
        <dbReference type="WBParaSite" id="TMUE_2000006879.1"/>
    </source>
</evidence>
<dbReference type="AlphaFoldDB" id="A0A5S6QI84"/>
<keyword evidence="1" id="KW-1185">Reference proteome</keyword>
<dbReference type="WBParaSite" id="TMUE_2000006879.1">
    <property type="protein sequence ID" value="TMUE_2000006879.1"/>
    <property type="gene ID" value="WBGene00299736"/>
</dbReference>
<protein>
    <submittedName>
        <fullName evidence="2">Uncharacterized protein</fullName>
    </submittedName>
</protein>
<sequence>MHHQGCLVNILGEGKCTLRNSCEVGRHVSPVVPYSAVYLLERNHLLPYFVTILFTSAEWKKGWNGTVPVDDITVVYQHRFTVLIKLELLFLRTMCPCDAMAIFC</sequence>